<dbReference type="EMBL" id="JBHUOG010000002">
    <property type="protein sequence ID" value="MFD2797039.1"/>
    <property type="molecule type" value="Genomic_DNA"/>
</dbReference>
<dbReference type="Proteomes" id="UP001597479">
    <property type="component" value="Unassembled WGS sequence"/>
</dbReference>
<evidence type="ECO:0000313" key="5">
    <source>
        <dbReference type="EMBL" id="MFD2797039.1"/>
    </source>
</evidence>
<protein>
    <submittedName>
        <fullName evidence="5">Hydroxyacid dehydrogenase</fullName>
    </submittedName>
</protein>
<evidence type="ECO:0000313" key="6">
    <source>
        <dbReference type="Proteomes" id="UP001597479"/>
    </source>
</evidence>
<keyword evidence="6" id="KW-1185">Reference proteome</keyword>
<proteinExistence type="predicted"/>
<name>A0ABW5W1I7_9MICO</name>
<dbReference type="PANTHER" id="PTHR10996:SF178">
    <property type="entry name" value="2-HYDROXYACID DEHYDROGENASE YGL185C-RELATED"/>
    <property type="match status" value="1"/>
</dbReference>
<keyword evidence="1" id="KW-0560">Oxidoreductase</keyword>
<dbReference type="CDD" id="cd12167">
    <property type="entry name" value="2-Hacid_dh_8"/>
    <property type="match status" value="1"/>
</dbReference>
<feature type="compositionally biased region" description="Low complexity" evidence="3">
    <location>
        <begin position="333"/>
        <end position="349"/>
    </location>
</feature>
<dbReference type="SUPFAM" id="SSF51735">
    <property type="entry name" value="NAD(P)-binding Rossmann-fold domains"/>
    <property type="match status" value="1"/>
</dbReference>
<gene>
    <name evidence="5" type="ORF">ACFS27_26010</name>
</gene>
<keyword evidence="2" id="KW-0520">NAD</keyword>
<evidence type="ECO:0000256" key="3">
    <source>
        <dbReference type="SAM" id="MobiDB-lite"/>
    </source>
</evidence>
<comment type="caution">
    <text evidence="5">The sequence shown here is derived from an EMBL/GenBank/DDBJ whole genome shotgun (WGS) entry which is preliminary data.</text>
</comment>
<organism evidence="5 6">
    <name type="scientific">Promicromonospora vindobonensis</name>
    <dbReference type="NCBI Taxonomy" id="195748"/>
    <lineage>
        <taxon>Bacteria</taxon>
        <taxon>Bacillati</taxon>
        <taxon>Actinomycetota</taxon>
        <taxon>Actinomycetes</taxon>
        <taxon>Micrococcales</taxon>
        <taxon>Promicromonosporaceae</taxon>
        <taxon>Promicromonospora</taxon>
    </lineage>
</organism>
<dbReference type="InterPro" id="IPR006140">
    <property type="entry name" value="D-isomer_DH_NAD-bd"/>
</dbReference>
<sequence>MKTQQPRAVLAFGPASLVGRIFSHEAAGRLAAALDVDVDQVLTEVASGPARRLLASAEVLIAGWGAPEIPVELAPRLRAVLYAGGVARTCLTDPGAHAARGVVASNARAANAVPVAEYTLATILLANKGARAAEREFRAHRRLPDREREPTRLGNYRRTVGIVGASQVGRRVIELLRPFDLDVVVHSPELTPQSAAALGVRCATLDEVAAQSDVLSLHQPLLPETVGQIDARVLALLPDGATLINTARGAVVDEPALLAELRTGRIDAVLDVTAPEPPVPDSELWDLPNVVLTPHIAGSAGGELHRLGDLVAAEAERFAQGLPFAHPEDLTDGGAPAAAAPATEGPGHA</sequence>
<dbReference type="InterPro" id="IPR050223">
    <property type="entry name" value="D-isomer_2-hydroxyacid_DH"/>
</dbReference>
<feature type="region of interest" description="Disordered" evidence="3">
    <location>
        <begin position="326"/>
        <end position="349"/>
    </location>
</feature>
<dbReference type="RefSeq" id="WP_377189663.1">
    <property type="nucleotide sequence ID" value="NZ_JBHUOG010000002.1"/>
</dbReference>
<evidence type="ECO:0000256" key="1">
    <source>
        <dbReference type="ARBA" id="ARBA00023002"/>
    </source>
</evidence>
<dbReference type="Gene3D" id="3.40.50.720">
    <property type="entry name" value="NAD(P)-binding Rossmann-like Domain"/>
    <property type="match status" value="2"/>
</dbReference>
<evidence type="ECO:0000256" key="2">
    <source>
        <dbReference type="ARBA" id="ARBA00023027"/>
    </source>
</evidence>
<reference evidence="6" key="1">
    <citation type="journal article" date="2019" name="Int. J. Syst. Evol. Microbiol.">
        <title>The Global Catalogue of Microorganisms (GCM) 10K type strain sequencing project: providing services to taxonomists for standard genome sequencing and annotation.</title>
        <authorList>
            <consortium name="The Broad Institute Genomics Platform"/>
            <consortium name="The Broad Institute Genome Sequencing Center for Infectious Disease"/>
            <person name="Wu L."/>
            <person name="Ma J."/>
        </authorList>
    </citation>
    <scope>NUCLEOTIDE SEQUENCE [LARGE SCALE GENOMIC DNA]</scope>
    <source>
        <strain evidence="6">CCM 7044</strain>
    </source>
</reference>
<evidence type="ECO:0000259" key="4">
    <source>
        <dbReference type="Pfam" id="PF02826"/>
    </source>
</evidence>
<dbReference type="InterPro" id="IPR036291">
    <property type="entry name" value="NAD(P)-bd_dom_sf"/>
</dbReference>
<feature type="domain" description="D-isomer specific 2-hydroxyacid dehydrogenase NAD-binding" evidence="4">
    <location>
        <begin position="121"/>
        <end position="297"/>
    </location>
</feature>
<dbReference type="Pfam" id="PF02826">
    <property type="entry name" value="2-Hacid_dh_C"/>
    <property type="match status" value="1"/>
</dbReference>
<accession>A0ABW5W1I7</accession>
<dbReference type="PANTHER" id="PTHR10996">
    <property type="entry name" value="2-HYDROXYACID DEHYDROGENASE-RELATED"/>
    <property type="match status" value="1"/>
</dbReference>